<feature type="region of interest" description="Disordered" evidence="1">
    <location>
        <begin position="1"/>
        <end position="72"/>
    </location>
</feature>
<dbReference type="GO" id="GO:0004725">
    <property type="term" value="F:protein tyrosine phosphatase activity"/>
    <property type="evidence" value="ECO:0007669"/>
    <property type="project" value="InterPro"/>
</dbReference>
<dbReference type="InterPro" id="IPR029021">
    <property type="entry name" value="Prot-tyrosine_phosphatase-like"/>
</dbReference>
<protein>
    <submittedName>
        <fullName evidence="5">Uncharacterized protein</fullName>
    </submittedName>
</protein>
<evidence type="ECO:0000313" key="4">
    <source>
        <dbReference type="Proteomes" id="UP000887575"/>
    </source>
</evidence>
<dbReference type="AlphaFoldDB" id="A0AAF3E9Q7"/>
<sequence>MVRNLFRRFSEKPQPRPVKQTAYIQGASTSSGQTLNTSQTNGQKEGSRTPVTPKAFIRKDDENESEDKFAPRKVDASANSLRVLSDFVNRTAEKGVDGLKKEYSKLDKYFDTTATFDAFRMNMPKNRYSDVLCPDETRVKLWYGAPEFTEYIHGNRINDAVLPTNYFICTQGPTNDTVHDFWRMIFQERIRNIIMLCNPVEDGKIKCATYWPDQETGISELPTLIVKNQGTDEDEFTITRLSVEPNPNYVGNQQLNEAQSAPLEVTLLRWIGWPDRGIPSKQCQTILPLILLDKVRGLPTVIHCSAGIGRTGCLMALEVAHERISRGKKVDFDQIVRDIRCYRAQIIQTEIQYLYINRVIIEYAYMHANLDDSAYEAGKKFIDEYERKLRK</sequence>
<dbReference type="InterPro" id="IPR000242">
    <property type="entry name" value="PTP_cat"/>
</dbReference>
<dbReference type="PANTHER" id="PTHR46163:SF5">
    <property type="entry name" value="TYROSINE-PROTEIN PHOSPHATASE"/>
    <property type="match status" value="1"/>
</dbReference>
<dbReference type="CDD" id="cd00047">
    <property type="entry name" value="PTPc"/>
    <property type="match status" value="1"/>
</dbReference>
<reference evidence="5" key="1">
    <citation type="submission" date="2024-02" db="UniProtKB">
        <authorList>
            <consortium name="WormBaseParasite"/>
        </authorList>
    </citation>
    <scope>IDENTIFICATION</scope>
</reference>
<feature type="compositionally biased region" description="Polar residues" evidence="1">
    <location>
        <begin position="22"/>
        <end position="44"/>
    </location>
</feature>
<evidence type="ECO:0000256" key="1">
    <source>
        <dbReference type="SAM" id="MobiDB-lite"/>
    </source>
</evidence>
<proteinExistence type="predicted"/>
<dbReference type="InterPro" id="IPR003595">
    <property type="entry name" value="Tyr_Pase_cat"/>
</dbReference>
<dbReference type="PANTHER" id="PTHR46163">
    <property type="entry name" value="TYROSINE-PROTEIN PHOSPHATASE-RELATED"/>
    <property type="match status" value="1"/>
</dbReference>
<feature type="compositionally biased region" description="Basic and acidic residues" evidence="1">
    <location>
        <begin position="57"/>
        <end position="72"/>
    </location>
</feature>
<accession>A0AAF3E9Q7</accession>
<dbReference type="SUPFAM" id="SSF52799">
    <property type="entry name" value="(Phosphotyrosine protein) phosphatases II"/>
    <property type="match status" value="1"/>
</dbReference>
<organism evidence="4 5">
    <name type="scientific">Mesorhabditis belari</name>
    <dbReference type="NCBI Taxonomy" id="2138241"/>
    <lineage>
        <taxon>Eukaryota</taxon>
        <taxon>Metazoa</taxon>
        <taxon>Ecdysozoa</taxon>
        <taxon>Nematoda</taxon>
        <taxon>Chromadorea</taxon>
        <taxon>Rhabditida</taxon>
        <taxon>Rhabditina</taxon>
        <taxon>Rhabditomorpha</taxon>
        <taxon>Rhabditoidea</taxon>
        <taxon>Rhabditidae</taxon>
        <taxon>Mesorhabditinae</taxon>
        <taxon>Mesorhabditis</taxon>
    </lineage>
</organism>
<dbReference type="Proteomes" id="UP000887575">
    <property type="component" value="Unassembled WGS sequence"/>
</dbReference>
<dbReference type="SMART" id="SM00194">
    <property type="entry name" value="PTPc"/>
    <property type="match status" value="1"/>
</dbReference>
<dbReference type="PROSITE" id="PS50056">
    <property type="entry name" value="TYR_PHOSPHATASE_2"/>
    <property type="match status" value="1"/>
</dbReference>
<dbReference type="PROSITE" id="PS00383">
    <property type="entry name" value="TYR_PHOSPHATASE_1"/>
    <property type="match status" value="1"/>
</dbReference>
<dbReference type="InterPro" id="IPR052782">
    <property type="entry name" value="Oocyte-zygote_transition_reg"/>
</dbReference>
<keyword evidence="4" id="KW-1185">Reference proteome</keyword>
<name>A0AAF3E9Q7_9BILA</name>
<evidence type="ECO:0000259" key="2">
    <source>
        <dbReference type="PROSITE" id="PS50055"/>
    </source>
</evidence>
<dbReference type="InterPro" id="IPR000387">
    <property type="entry name" value="Tyr_Pase_dom"/>
</dbReference>
<dbReference type="InterPro" id="IPR016130">
    <property type="entry name" value="Tyr_Pase_AS"/>
</dbReference>
<dbReference type="SMART" id="SM00404">
    <property type="entry name" value="PTPc_motif"/>
    <property type="match status" value="1"/>
</dbReference>
<dbReference type="PRINTS" id="PR00700">
    <property type="entry name" value="PRTYPHPHTASE"/>
</dbReference>
<dbReference type="Pfam" id="PF00102">
    <property type="entry name" value="Y_phosphatase"/>
    <property type="match status" value="1"/>
</dbReference>
<feature type="domain" description="Tyrosine-protein phosphatase" evidence="2">
    <location>
        <begin position="99"/>
        <end position="363"/>
    </location>
</feature>
<evidence type="ECO:0000313" key="5">
    <source>
        <dbReference type="WBParaSite" id="MBELARI_LOCUS10650"/>
    </source>
</evidence>
<feature type="domain" description="Tyrosine specific protein phosphatases" evidence="3">
    <location>
        <begin position="296"/>
        <end position="354"/>
    </location>
</feature>
<dbReference type="Gene3D" id="3.90.190.10">
    <property type="entry name" value="Protein tyrosine phosphatase superfamily"/>
    <property type="match status" value="1"/>
</dbReference>
<evidence type="ECO:0000259" key="3">
    <source>
        <dbReference type="PROSITE" id="PS50056"/>
    </source>
</evidence>
<dbReference type="WBParaSite" id="MBELARI_LOCUS10650">
    <property type="protein sequence ID" value="MBELARI_LOCUS10650"/>
    <property type="gene ID" value="MBELARI_LOCUS10650"/>
</dbReference>
<dbReference type="PROSITE" id="PS50055">
    <property type="entry name" value="TYR_PHOSPHATASE_PTP"/>
    <property type="match status" value="1"/>
</dbReference>